<dbReference type="HOGENOM" id="CLU_000395_0_1_0"/>
<dbReference type="InterPro" id="IPR016185">
    <property type="entry name" value="PreATP-grasp_dom_sf"/>
</dbReference>
<feature type="binding site" evidence="13">
    <location>
        <position position="914"/>
    </location>
    <ligand>
        <name>substrate</name>
    </ligand>
</feature>
<evidence type="ECO:0000256" key="9">
    <source>
        <dbReference type="ARBA" id="ARBA00023267"/>
    </source>
</evidence>
<feature type="domain" description="Pyruvate carboxyltransferase" evidence="19">
    <location>
        <begin position="572"/>
        <end position="840"/>
    </location>
</feature>
<evidence type="ECO:0000256" key="7">
    <source>
        <dbReference type="ARBA" id="ARBA00022741"/>
    </source>
</evidence>
<keyword evidence="4" id="KW-0312">Gluconeogenesis</keyword>
<evidence type="ECO:0000313" key="20">
    <source>
        <dbReference type="EMBL" id="ADY61171.1"/>
    </source>
</evidence>
<evidence type="ECO:0000256" key="10">
    <source>
        <dbReference type="ARBA" id="ARBA00023268"/>
    </source>
</evidence>
<dbReference type="SUPFAM" id="SSF52440">
    <property type="entry name" value="PreATP-grasp domain"/>
    <property type="match status" value="1"/>
</dbReference>
<dbReference type="GO" id="GO:0005524">
    <property type="term" value="F:ATP binding"/>
    <property type="evidence" value="ECO:0007669"/>
    <property type="project" value="UniProtKB-UniRule"/>
</dbReference>
<dbReference type="Pfam" id="PF00364">
    <property type="entry name" value="Biotin_lipoyl"/>
    <property type="match status" value="1"/>
</dbReference>
<dbReference type="Gene3D" id="2.40.50.100">
    <property type="match status" value="1"/>
</dbReference>
<dbReference type="Gene3D" id="3.30.470.20">
    <property type="entry name" value="ATP-grasp fold, B domain"/>
    <property type="match status" value="1"/>
</dbReference>
<protein>
    <recommendedName>
        <fullName evidence="3 11">Pyruvate carboxylase</fullName>
        <ecNumber evidence="3 11">6.4.1.1</ecNumber>
    </recommendedName>
</protein>
<keyword evidence="21" id="KW-1185">Reference proteome</keyword>
<feature type="domain" description="ATP-grasp" evidence="17">
    <location>
        <begin position="160"/>
        <end position="358"/>
    </location>
</feature>
<dbReference type="FunFam" id="2.40.50.100:FF:000003">
    <property type="entry name" value="Acetyl-CoA carboxylase biotin carboxyl carrier protein"/>
    <property type="match status" value="1"/>
</dbReference>
<feature type="binding site" evidence="14">
    <location>
        <position position="779"/>
    </location>
    <ligand>
        <name>Mn(2+)</name>
        <dbReference type="ChEBI" id="CHEBI:29035"/>
    </ligand>
</feature>
<feature type="modified residue" description="N6-biotinyllysine" evidence="15">
    <location>
        <position position="1150"/>
    </location>
</feature>
<dbReference type="GO" id="GO:0046872">
    <property type="term" value="F:metal ion binding"/>
    <property type="evidence" value="ECO:0007669"/>
    <property type="project" value="UniProtKB-KW"/>
</dbReference>
<dbReference type="PROSITE" id="PS00866">
    <property type="entry name" value="CPSASE_1"/>
    <property type="match status" value="1"/>
</dbReference>
<dbReference type="InterPro" id="IPR011053">
    <property type="entry name" value="Single_hybrid_motif"/>
</dbReference>
<dbReference type="InterPro" id="IPR005930">
    <property type="entry name" value="Pyruv_COase"/>
</dbReference>
<dbReference type="EMBL" id="CP002546">
    <property type="protein sequence ID" value="ADY61171.1"/>
    <property type="molecule type" value="Genomic_DNA"/>
</dbReference>
<dbReference type="PROSITE" id="PS50991">
    <property type="entry name" value="PYR_CT"/>
    <property type="match status" value="1"/>
</dbReference>
<dbReference type="InterPro" id="IPR011054">
    <property type="entry name" value="Rudment_hybrid_motif"/>
</dbReference>
<dbReference type="SUPFAM" id="SSF51246">
    <property type="entry name" value="Rudiment single hybrid motif"/>
    <property type="match status" value="1"/>
</dbReference>
<keyword evidence="20" id="KW-0670">Pyruvate</keyword>
<keyword evidence="7 11" id="KW-0547">Nucleotide-binding</keyword>
<dbReference type="InterPro" id="IPR000089">
    <property type="entry name" value="Biotin_lipoyl"/>
</dbReference>
<dbReference type="eggNOG" id="COG1038">
    <property type="taxonomic scope" value="Bacteria"/>
</dbReference>
<dbReference type="KEGG" id="pbs:Plabr_3574"/>
<feature type="modified residue" description="N6-carboxylysine" evidence="15">
    <location>
        <position position="750"/>
    </location>
</feature>
<dbReference type="EC" id="6.4.1.1" evidence="3 11"/>
<feature type="binding site" evidence="13">
    <location>
        <position position="240"/>
    </location>
    <ligand>
        <name>ATP</name>
        <dbReference type="ChEBI" id="CHEBI:30616"/>
    </ligand>
</feature>
<evidence type="ECO:0000256" key="3">
    <source>
        <dbReference type="ARBA" id="ARBA00013057"/>
    </source>
</evidence>
<comment type="pathway">
    <text evidence="2">Carbohydrate biosynthesis; gluconeogenesis.</text>
</comment>
<dbReference type="NCBIfam" id="TIGR01235">
    <property type="entry name" value="pyruv_carbox"/>
    <property type="match status" value="1"/>
</dbReference>
<comment type="function">
    <text evidence="11">Catalyzes a 2-step reaction, involving the ATP-dependent carboxylation of the covalently attached biotin in the first step and the transfer of the carboxyl group to pyruvate in the second.</text>
</comment>
<reference evidence="21" key="1">
    <citation type="submission" date="2011-02" db="EMBL/GenBank/DDBJ databases">
        <title>The complete genome of Planctomyces brasiliensis DSM 5305.</title>
        <authorList>
            <person name="Lucas S."/>
            <person name="Copeland A."/>
            <person name="Lapidus A."/>
            <person name="Bruce D."/>
            <person name="Goodwin L."/>
            <person name="Pitluck S."/>
            <person name="Kyrpides N."/>
            <person name="Mavromatis K."/>
            <person name="Pagani I."/>
            <person name="Ivanova N."/>
            <person name="Ovchinnikova G."/>
            <person name="Lu M."/>
            <person name="Detter J.C."/>
            <person name="Han C."/>
            <person name="Land M."/>
            <person name="Hauser L."/>
            <person name="Markowitz V."/>
            <person name="Cheng J.-F."/>
            <person name="Hugenholtz P."/>
            <person name="Woyke T."/>
            <person name="Wu D."/>
            <person name="Tindall B."/>
            <person name="Pomrenke H.G."/>
            <person name="Brambilla E."/>
            <person name="Klenk H.-P."/>
            <person name="Eisen J.A."/>
        </authorList>
    </citation>
    <scope>NUCLEOTIDE SEQUENCE [LARGE SCALE GENOMIC DNA]</scope>
    <source>
        <strain evidence="21">ATCC 49424 / DSM 5305 / JCM 21570 / NBRC 103401 / IFAM 1448</strain>
    </source>
</reference>
<dbReference type="Pfam" id="PF02785">
    <property type="entry name" value="Biotin_carb_C"/>
    <property type="match status" value="1"/>
</dbReference>
<dbReference type="CDD" id="cd07937">
    <property type="entry name" value="DRE_TIM_PC_TC_5S"/>
    <property type="match status" value="1"/>
</dbReference>
<evidence type="ECO:0000256" key="12">
    <source>
        <dbReference type="PIRSR" id="PIRSR001594-1"/>
    </source>
</evidence>
<dbReference type="Proteomes" id="UP000006860">
    <property type="component" value="Chromosome"/>
</dbReference>
<evidence type="ECO:0000256" key="15">
    <source>
        <dbReference type="PIRSR" id="PIRSR001594-4"/>
    </source>
</evidence>
<dbReference type="PANTHER" id="PTHR43778">
    <property type="entry name" value="PYRUVATE CARBOXYLASE"/>
    <property type="match status" value="1"/>
</dbReference>
<dbReference type="GO" id="GO:0004736">
    <property type="term" value="F:pyruvate carboxylase activity"/>
    <property type="evidence" value="ECO:0007669"/>
    <property type="project" value="UniProtKB-EC"/>
</dbReference>
<dbReference type="PIRSF" id="PIRSF001594">
    <property type="entry name" value="Pyruv_carbox"/>
    <property type="match status" value="1"/>
</dbReference>
<evidence type="ECO:0000256" key="1">
    <source>
        <dbReference type="ARBA" id="ARBA00001953"/>
    </source>
</evidence>
<dbReference type="SUPFAM" id="SSF51230">
    <property type="entry name" value="Single hybrid motif"/>
    <property type="match status" value="1"/>
</dbReference>
<dbReference type="Gene3D" id="3.10.600.10">
    <property type="entry name" value="pyruvate carboxylase f1077a mutant domain"/>
    <property type="match status" value="1"/>
</dbReference>
<feature type="active site" evidence="12">
    <location>
        <position position="333"/>
    </location>
</feature>
<dbReference type="FunFam" id="3.40.50.20:FF:000010">
    <property type="entry name" value="Propionyl-CoA carboxylase subunit alpha"/>
    <property type="match status" value="1"/>
</dbReference>
<feature type="binding site" evidence="13">
    <location>
        <position position="653"/>
    </location>
    <ligand>
        <name>substrate</name>
    </ligand>
</feature>
<dbReference type="SMART" id="SM00878">
    <property type="entry name" value="Biotin_carb_C"/>
    <property type="match status" value="1"/>
</dbReference>
<evidence type="ECO:0000259" key="18">
    <source>
        <dbReference type="PROSITE" id="PS50979"/>
    </source>
</evidence>
<dbReference type="PROSITE" id="PS50975">
    <property type="entry name" value="ATP_GRASP"/>
    <property type="match status" value="1"/>
</dbReference>
<dbReference type="PANTHER" id="PTHR43778:SF2">
    <property type="entry name" value="PYRUVATE CARBOXYLASE, MITOCHONDRIAL"/>
    <property type="match status" value="1"/>
</dbReference>
<feature type="binding site" evidence="13">
    <location>
        <position position="156"/>
    </location>
    <ligand>
        <name>ATP</name>
        <dbReference type="ChEBI" id="CHEBI:30616"/>
    </ligand>
</feature>
<dbReference type="SUPFAM" id="SSF56059">
    <property type="entry name" value="Glutathione synthetase ATP-binding domain-like"/>
    <property type="match status" value="1"/>
</dbReference>
<dbReference type="FunFam" id="3.20.20.70:FF:000033">
    <property type="entry name" value="Pyruvate carboxylase"/>
    <property type="match status" value="1"/>
</dbReference>
<evidence type="ECO:0000256" key="14">
    <source>
        <dbReference type="PIRSR" id="PIRSR001594-3"/>
    </source>
</evidence>
<dbReference type="GO" id="GO:0005737">
    <property type="term" value="C:cytoplasm"/>
    <property type="evidence" value="ECO:0007669"/>
    <property type="project" value="TreeGrafter"/>
</dbReference>
<dbReference type="AlphaFoldDB" id="F0SP68"/>
<feature type="binding site" description="via carbamate group" evidence="14">
    <location>
        <position position="750"/>
    </location>
    <ligand>
        <name>Mn(2+)</name>
        <dbReference type="ChEBI" id="CHEBI:29035"/>
    </ligand>
</feature>
<evidence type="ECO:0000256" key="2">
    <source>
        <dbReference type="ARBA" id="ARBA00004742"/>
    </source>
</evidence>
<dbReference type="UniPathway" id="UPA00138"/>
<dbReference type="FunFam" id="3.30.470.20:FF:000012">
    <property type="entry name" value="Pyruvate carboxylase"/>
    <property type="match status" value="1"/>
</dbReference>
<feature type="domain" description="Biotin carboxylation" evidence="18">
    <location>
        <begin position="40"/>
        <end position="494"/>
    </location>
</feature>
<dbReference type="InterPro" id="IPR005479">
    <property type="entry name" value="CPAse_ATP-bd"/>
</dbReference>
<name>F0SP68_RUBBR</name>
<evidence type="ECO:0000256" key="6">
    <source>
        <dbReference type="ARBA" id="ARBA00022723"/>
    </source>
</evidence>
<comment type="cofactor">
    <cofactor evidence="1 11">
        <name>biotin</name>
        <dbReference type="ChEBI" id="CHEBI:57586"/>
    </cofactor>
</comment>
<proteinExistence type="predicted"/>
<feature type="binding site" evidence="13">
    <location>
        <position position="275"/>
    </location>
    <ligand>
        <name>ATP</name>
        <dbReference type="ChEBI" id="CHEBI:30616"/>
    </ligand>
</feature>
<evidence type="ECO:0000256" key="13">
    <source>
        <dbReference type="PIRSR" id="PIRSR001594-2"/>
    </source>
</evidence>
<evidence type="ECO:0000256" key="4">
    <source>
        <dbReference type="ARBA" id="ARBA00022432"/>
    </source>
</evidence>
<dbReference type="STRING" id="756272.Plabr_3574"/>
<keyword evidence="5 11" id="KW-0436">Ligase</keyword>
<dbReference type="SUPFAM" id="SSF89000">
    <property type="entry name" value="post-HMGL domain-like"/>
    <property type="match status" value="1"/>
</dbReference>
<organism evidence="20 21">
    <name type="scientific">Rubinisphaera brasiliensis (strain ATCC 49424 / DSM 5305 / JCM 21570 / IAM 15109 / NBRC 103401 / IFAM 1448)</name>
    <name type="common">Planctomyces brasiliensis</name>
    <dbReference type="NCBI Taxonomy" id="756272"/>
    <lineage>
        <taxon>Bacteria</taxon>
        <taxon>Pseudomonadati</taxon>
        <taxon>Planctomycetota</taxon>
        <taxon>Planctomycetia</taxon>
        <taxon>Planctomycetales</taxon>
        <taxon>Planctomycetaceae</taxon>
        <taxon>Rubinisphaera</taxon>
    </lineage>
</organism>
<evidence type="ECO:0000256" key="11">
    <source>
        <dbReference type="PIRNR" id="PIRNR001594"/>
    </source>
</evidence>
<feature type="binding site" evidence="14">
    <location>
        <position position="581"/>
    </location>
    <ligand>
        <name>Mn(2+)</name>
        <dbReference type="ChEBI" id="CHEBI:29035"/>
    </ligand>
</feature>
<dbReference type="Pfam" id="PF00682">
    <property type="entry name" value="HMGL-like"/>
    <property type="match status" value="1"/>
</dbReference>
<dbReference type="InterPro" id="IPR055268">
    <property type="entry name" value="PCB-like"/>
</dbReference>
<evidence type="ECO:0000313" key="21">
    <source>
        <dbReference type="Proteomes" id="UP000006860"/>
    </source>
</evidence>
<evidence type="ECO:0000259" key="19">
    <source>
        <dbReference type="PROSITE" id="PS50991"/>
    </source>
</evidence>
<keyword evidence="6 14" id="KW-0479">Metal-binding</keyword>
<feature type="domain" description="Lipoyl-binding" evidence="16">
    <location>
        <begin position="1109"/>
        <end position="1184"/>
    </location>
</feature>
<dbReference type="PROSITE" id="PS50979">
    <property type="entry name" value="BC"/>
    <property type="match status" value="1"/>
</dbReference>
<keyword evidence="9 11" id="KW-0092">Biotin</keyword>
<comment type="catalytic activity">
    <reaction evidence="11">
        <text>hydrogencarbonate + pyruvate + ATP = oxaloacetate + ADP + phosphate + H(+)</text>
        <dbReference type="Rhea" id="RHEA:20844"/>
        <dbReference type="ChEBI" id="CHEBI:15361"/>
        <dbReference type="ChEBI" id="CHEBI:15378"/>
        <dbReference type="ChEBI" id="CHEBI:16452"/>
        <dbReference type="ChEBI" id="CHEBI:17544"/>
        <dbReference type="ChEBI" id="CHEBI:30616"/>
        <dbReference type="ChEBI" id="CHEBI:43474"/>
        <dbReference type="ChEBI" id="CHEBI:456216"/>
        <dbReference type="EC" id="6.4.1.1"/>
    </reaction>
</comment>
<dbReference type="InterPro" id="IPR005482">
    <property type="entry name" value="Biotin_COase_C"/>
</dbReference>
<keyword evidence="10" id="KW-0511">Multifunctional enzyme</keyword>
<evidence type="ECO:0000256" key="5">
    <source>
        <dbReference type="ARBA" id="ARBA00022598"/>
    </source>
</evidence>
<dbReference type="PROSITE" id="PS00867">
    <property type="entry name" value="CPSASE_2"/>
    <property type="match status" value="1"/>
</dbReference>
<dbReference type="InterPro" id="IPR005481">
    <property type="entry name" value="BC-like_N"/>
</dbReference>
<dbReference type="Pfam" id="PF02786">
    <property type="entry name" value="CPSase_L_D2"/>
    <property type="match status" value="1"/>
</dbReference>
<evidence type="ECO:0000259" key="16">
    <source>
        <dbReference type="PROSITE" id="PS50968"/>
    </source>
</evidence>
<evidence type="ECO:0000256" key="8">
    <source>
        <dbReference type="ARBA" id="ARBA00022840"/>
    </source>
</evidence>
<dbReference type="Gene3D" id="3.20.20.70">
    <property type="entry name" value="Aldolase class I"/>
    <property type="match status" value="1"/>
</dbReference>
<dbReference type="InterPro" id="IPR001882">
    <property type="entry name" value="Biotin_BS"/>
</dbReference>
<dbReference type="Pfam" id="PF00289">
    <property type="entry name" value="Biotin_carb_N"/>
    <property type="match status" value="1"/>
</dbReference>
<dbReference type="InterPro" id="IPR011761">
    <property type="entry name" value="ATP-grasp"/>
</dbReference>
<evidence type="ECO:0000259" key="17">
    <source>
        <dbReference type="PROSITE" id="PS50975"/>
    </source>
</evidence>
<dbReference type="Pfam" id="PF02436">
    <property type="entry name" value="PYC_OADA"/>
    <property type="match status" value="1"/>
</dbReference>
<dbReference type="FunFam" id="3.30.1490.20:FF:000018">
    <property type="entry name" value="Biotin carboxylase"/>
    <property type="match status" value="1"/>
</dbReference>
<dbReference type="InterPro" id="IPR011764">
    <property type="entry name" value="Biotin_carboxylation_dom"/>
</dbReference>
<dbReference type="GO" id="GO:0006094">
    <property type="term" value="P:gluconeogenesis"/>
    <property type="evidence" value="ECO:0007669"/>
    <property type="project" value="UniProtKB-UniPathway"/>
</dbReference>
<dbReference type="CDD" id="cd06850">
    <property type="entry name" value="biotinyl_domain"/>
    <property type="match status" value="1"/>
</dbReference>
<dbReference type="PROSITE" id="PS50968">
    <property type="entry name" value="BIOTINYL_LIPOYL"/>
    <property type="match status" value="1"/>
</dbReference>
<dbReference type="NCBIfam" id="NF009554">
    <property type="entry name" value="PRK12999.1"/>
    <property type="match status" value="1"/>
</dbReference>
<dbReference type="SUPFAM" id="SSF51569">
    <property type="entry name" value="Aldolase"/>
    <property type="match status" value="1"/>
</dbReference>
<accession>F0SP68</accession>
<feature type="binding site" evidence="14">
    <location>
        <position position="781"/>
    </location>
    <ligand>
        <name>Mn(2+)</name>
        <dbReference type="ChEBI" id="CHEBI:29035"/>
    </ligand>
</feature>
<dbReference type="NCBIfam" id="NF006761">
    <property type="entry name" value="PRK09282.1"/>
    <property type="match status" value="1"/>
</dbReference>
<dbReference type="InterPro" id="IPR003379">
    <property type="entry name" value="Carboxylase_cons_dom"/>
</dbReference>
<dbReference type="PROSITE" id="PS00188">
    <property type="entry name" value="BIOTIN"/>
    <property type="match status" value="1"/>
</dbReference>
<dbReference type="InterPro" id="IPR013785">
    <property type="entry name" value="Aldolase_TIM"/>
</dbReference>
<keyword evidence="8 11" id="KW-0067">ATP-binding</keyword>
<gene>
    <name evidence="20" type="ordered locus">Plabr_3574</name>
</gene>
<dbReference type="InterPro" id="IPR000891">
    <property type="entry name" value="PYR_CT"/>
</dbReference>
<sequence length="1184" mass="130213">MAAVCQFGTDQLSFALVRTERCKVTCASDKSLEREELMKPIKKLLVANRGEIAIRIFRSATELGIRTVAIYSYEDRYALHRFKADEAYQIGKEGEPIRTYLNIDQIIEQAVECGVDAIHPGYGFLSENPDLARACEKAGIVFVGPSVESLEQLGDKTTARQLAEKAGVPVLSGSGAALVSAEEGLKQAEELGYPVILKAAKGGGGRGMRVVRSEDELVPAFESAQHEAKTAFGSGDVFIEKFIERARHIEVQILGDQHGNLTHLFERDCSVQRRHQKVVEMAPAPKLSDKARKTLLESALAIGKVVNYHAAGTVEFLVDAATEEVYFIEVNPRIQVEHTVTEEVTGVDIVKTQIQVSSGLKLTDPEIGIDPDNPPQPNGFAIQCRITTEDPANKFTPDYGRVSHYRSASGMGIRLDAGSAFSGAVVNPFYDSLLVKVTAHGRNFAETSRRILRSLQEFRIRGVKTNIPFLTKVVTHPTFQAGECTTRFIDQTPELFEFPLRQNRATKILTYIGETIVNGNPLVKDRPKAARRDPAPLPEIPAGLELPKGTRDKFLELGAADFSKWIKDQKRLMLTDTTFRDAHQSLHATRFRTYDLLNIAETYSYLCPNLFSLEMWGGATFDTSMRFLKESPWQRLADIREKVPNILTQMLLRASNAVGYTNYPDNVVVAFVKEAAQTGMDVFRVFDALNWTPNMKLAMEAVIDTGMICEASICYTGDILDPKRTKYDLKYYVNLAKELEKMGAHILAIKDMAGLCKPDAAALLVRTLKQEVDLPIHFHTHDTAGIQAAAIFNAAKEDLDIADGAMAPMSGGTSQPNLNTVVGALQFSDRNPDLNSDALDDIATYWRAVREFYAPFESAVLPATSDLYKHEMPGGQYTNLFEQARALGLSDRWAEVCDIYADVNQLFGDIVKVTPTSKSVGDMALFMVANDLTAVDIMDKSRELAFPASVIDLIGGMMGQPPGGFPEEIKKIVLKDKEGLTDRPGASLPPADWDQATKDVAGLLGREPSNAEVVSYLLYPKVFSDFAKDQQKYSDLSPLPTPVFFFGQEPGEEFAVEIEKGKTLIIKFLTVSEPHSDGTRTVFFELNGQPRDVTIVDNSLEGDSLAALKADPTNPKHVGASMPGMIVSIAVNPGDTVKKGQKLFSLEAMKMESTINAETDGTVAQVHIKPGNQVQTGDLVVTFE</sequence>